<protein>
    <recommendedName>
        <fullName evidence="2">DUF1468 domain-containing protein</fullName>
    </recommendedName>
</protein>
<evidence type="ECO:0000313" key="3">
    <source>
        <dbReference type="EMBL" id="EKF44499.1"/>
    </source>
</evidence>
<dbReference type="STRING" id="721133.SAMN05216176_102429"/>
<keyword evidence="1" id="KW-0472">Membrane</keyword>
<proteinExistence type="predicted"/>
<dbReference type="OrthoDB" id="8454056at2"/>
<comment type="caution">
    <text evidence="3">The sequence shown here is derived from an EMBL/GenBank/DDBJ whole genome shotgun (WGS) entry which is preliminary data.</text>
</comment>
<keyword evidence="1" id="KW-0812">Transmembrane</keyword>
<gene>
    <name evidence="3" type="ORF">NA8A_02115</name>
</gene>
<organism evidence="3 4">
    <name type="scientific">Nitratireductor indicus C115</name>
    <dbReference type="NCBI Taxonomy" id="1231190"/>
    <lineage>
        <taxon>Bacteria</taxon>
        <taxon>Pseudomonadati</taxon>
        <taxon>Pseudomonadota</taxon>
        <taxon>Alphaproteobacteria</taxon>
        <taxon>Hyphomicrobiales</taxon>
        <taxon>Phyllobacteriaceae</taxon>
        <taxon>Nitratireductor</taxon>
    </lineage>
</organism>
<accession>K2P365</accession>
<dbReference type="PATRIC" id="fig|1231190.3.peg.447"/>
<dbReference type="RefSeq" id="WP_009755746.1">
    <property type="nucleotide sequence ID" value="NZ_AMSI01000001.1"/>
</dbReference>
<keyword evidence="4" id="KW-1185">Reference proteome</keyword>
<dbReference type="Proteomes" id="UP000007374">
    <property type="component" value="Unassembled WGS sequence"/>
</dbReference>
<evidence type="ECO:0000259" key="2">
    <source>
        <dbReference type="Pfam" id="PF07331"/>
    </source>
</evidence>
<dbReference type="InterPro" id="IPR009936">
    <property type="entry name" value="DUF1468"/>
</dbReference>
<evidence type="ECO:0000313" key="4">
    <source>
        <dbReference type="Proteomes" id="UP000007374"/>
    </source>
</evidence>
<name>K2P365_9HYPH</name>
<feature type="transmembrane region" description="Helical" evidence="1">
    <location>
        <begin position="73"/>
        <end position="93"/>
    </location>
</feature>
<sequence>MRRDVIVAAALLLLAVASAAGVWTLEGGARNFPITMAGLLGAGAVILMARSMLGNPPKGQAEADEAPVAYGRLLIVAAITVGFVLAMPWIGFYPATFLYLAGLYCWLTAMRPVAAVGLAVVLTAAIYVLFGLFLAVPTPGGAIISTLLG</sequence>
<feature type="domain" description="DUF1468" evidence="2">
    <location>
        <begin position="6"/>
        <end position="139"/>
    </location>
</feature>
<dbReference type="Pfam" id="PF07331">
    <property type="entry name" value="TctB"/>
    <property type="match status" value="1"/>
</dbReference>
<feature type="transmembrane region" description="Helical" evidence="1">
    <location>
        <begin position="113"/>
        <end position="136"/>
    </location>
</feature>
<dbReference type="EMBL" id="AMSI01000001">
    <property type="protein sequence ID" value="EKF44499.1"/>
    <property type="molecule type" value="Genomic_DNA"/>
</dbReference>
<keyword evidence="1" id="KW-1133">Transmembrane helix</keyword>
<reference evidence="3 4" key="1">
    <citation type="journal article" date="2012" name="J. Bacteriol.">
        <title>Genome Sequence of Nitratireductor indicus Type Strain C115.</title>
        <authorList>
            <person name="Lai Q."/>
            <person name="Li G."/>
            <person name="Yu Z."/>
            <person name="Shao Z."/>
        </authorList>
    </citation>
    <scope>NUCLEOTIDE SEQUENCE [LARGE SCALE GENOMIC DNA]</scope>
    <source>
        <strain evidence="3 4">C115</strain>
    </source>
</reference>
<feature type="transmembrane region" description="Helical" evidence="1">
    <location>
        <begin position="34"/>
        <end position="53"/>
    </location>
</feature>
<dbReference type="AlphaFoldDB" id="K2P365"/>
<evidence type="ECO:0000256" key="1">
    <source>
        <dbReference type="SAM" id="Phobius"/>
    </source>
</evidence>